<dbReference type="KEGG" id="sapo:SAPIO_CDS9171"/>
<dbReference type="EMBL" id="JOWA01000132">
    <property type="protein sequence ID" value="KEZ40137.1"/>
    <property type="molecule type" value="Genomic_DNA"/>
</dbReference>
<dbReference type="InterPro" id="IPR012338">
    <property type="entry name" value="Beta-lactam/transpept-like"/>
</dbReference>
<sequence>MSDLDKLLEERAARGSNAIHGFVAAAVDKNGKELFFKTAGYNGVGPDAPAVKADATYWIASCSKLLGTIAALQCVERGQITLDEPVERILPEIADLGVLVPPKDGAAFDPSFATTPATKKITLRNLLCHNSGLAYDLFHPTIAAWRESRGETPQGLTGFATKPHTVPLLYEPGDGWTYSGGIDWAGLAVARLNKTTLEEYLQENIFKPLGITSTTFRLEKRPDIKERLLKTVERQADGTLKEIPKPWPDYAEEDCCGAGIYSTVGDYLKVLGDLVKDQPTLLSKDIVEKEMFRPQLAAGSNAMKGIEAAAPMMATMTGTTETTGLNWGIGGIYTEEDVGAYPKASLGWGGLPNLVWVANRERGVAAFFATQVLPLGDSQAGELAVKVLGEAFRLASS</sequence>
<comment type="caution">
    <text evidence="4">The sequence shown here is derived from an EMBL/GenBank/DDBJ whole genome shotgun (WGS) entry which is preliminary data.</text>
</comment>
<dbReference type="AlphaFoldDB" id="A0A084FYH5"/>
<comment type="similarity">
    <text evidence="1">Belongs to the class-A beta-lactamase family.</text>
</comment>
<accession>A0A084FYH5</accession>
<organism evidence="4 5">
    <name type="scientific">Pseudallescheria apiosperma</name>
    <name type="common">Scedosporium apiospermum</name>
    <dbReference type="NCBI Taxonomy" id="563466"/>
    <lineage>
        <taxon>Eukaryota</taxon>
        <taxon>Fungi</taxon>
        <taxon>Dikarya</taxon>
        <taxon>Ascomycota</taxon>
        <taxon>Pezizomycotina</taxon>
        <taxon>Sordariomycetes</taxon>
        <taxon>Hypocreomycetidae</taxon>
        <taxon>Microascales</taxon>
        <taxon>Microascaceae</taxon>
        <taxon>Scedosporium</taxon>
    </lineage>
</organism>
<dbReference type="Gene3D" id="3.40.710.10">
    <property type="entry name" value="DD-peptidase/beta-lactamase superfamily"/>
    <property type="match status" value="1"/>
</dbReference>
<evidence type="ECO:0000256" key="2">
    <source>
        <dbReference type="ARBA" id="ARBA00022801"/>
    </source>
</evidence>
<dbReference type="InterPro" id="IPR001466">
    <property type="entry name" value="Beta-lactam-related"/>
</dbReference>
<evidence type="ECO:0000313" key="4">
    <source>
        <dbReference type="EMBL" id="KEZ40137.1"/>
    </source>
</evidence>
<evidence type="ECO:0000313" key="5">
    <source>
        <dbReference type="Proteomes" id="UP000028545"/>
    </source>
</evidence>
<protein>
    <submittedName>
        <fullName evidence="4">Beta-lactamase family protein</fullName>
    </submittedName>
</protein>
<dbReference type="InterPro" id="IPR050789">
    <property type="entry name" value="Diverse_Enzym_Activities"/>
</dbReference>
<evidence type="ECO:0000259" key="3">
    <source>
        <dbReference type="Pfam" id="PF00144"/>
    </source>
</evidence>
<proteinExistence type="inferred from homology"/>
<reference evidence="4 5" key="1">
    <citation type="journal article" date="2014" name="Genome Announc.">
        <title>Draft genome sequence of the pathogenic fungus Scedosporium apiospermum.</title>
        <authorList>
            <person name="Vandeputte P."/>
            <person name="Ghamrawi S."/>
            <person name="Rechenmann M."/>
            <person name="Iltis A."/>
            <person name="Giraud S."/>
            <person name="Fleury M."/>
            <person name="Thornton C."/>
            <person name="Delhaes L."/>
            <person name="Meyer W."/>
            <person name="Papon N."/>
            <person name="Bouchara J.P."/>
        </authorList>
    </citation>
    <scope>NUCLEOTIDE SEQUENCE [LARGE SCALE GENOMIC DNA]</scope>
    <source>
        <strain evidence="4 5">IHEM 14462</strain>
    </source>
</reference>
<gene>
    <name evidence="4" type="ORF">SAPIO_CDS9171</name>
</gene>
<dbReference type="GO" id="GO:0016787">
    <property type="term" value="F:hydrolase activity"/>
    <property type="evidence" value="ECO:0007669"/>
    <property type="project" value="UniProtKB-KW"/>
</dbReference>
<dbReference type="Pfam" id="PF00144">
    <property type="entry name" value="Beta-lactamase"/>
    <property type="match status" value="1"/>
</dbReference>
<name>A0A084FYH5_PSEDA</name>
<dbReference type="PANTHER" id="PTHR43283">
    <property type="entry name" value="BETA-LACTAMASE-RELATED"/>
    <property type="match status" value="1"/>
</dbReference>
<dbReference type="GeneID" id="27728243"/>
<dbReference type="PANTHER" id="PTHR43283:SF17">
    <property type="entry name" value="(LOVD), PUTATIVE (AFU_ORTHOLOGUE AFUA_5G00920)-RELATED"/>
    <property type="match status" value="1"/>
</dbReference>
<dbReference type="OrthoDB" id="428260at2759"/>
<dbReference type="OMA" id="KESYHPF"/>
<dbReference type="RefSeq" id="XP_016639936.1">
    <property type="nucleotide sequence ID" value="XM_016790633.1"/>
</dbReference>
<dbReference type="VEuPathDB" id="FungiDB:SAPIO_CDS9171"/>
<keyword evidence="2" id="KW-0378">Hydrolase</keyword>
<dbReference type="HOGENOM" id="CLU_020027_11_1_1"/>
<feature type="domain" description="Beta-lactamase-related" evidence="3">
    <location>
        <begin position="16"/>
        <end position="375"/>
    </location>
</feature>
<dbReference type="SUPFAM" id="SSF56601">
    <property type="entry name" value="beta-lactamase/transpeptidase-like"/>
    <property type="match status" value="1"/>
</dbReference>
<keyword evidence="5" id="KW-1185">Reference proteome</keyword>
<dbReference type="Proteomes" id="UP000028545">
    <property type="component" value="Unassembled WGS sequence"/>
</dbReference>
<evidence type="ECO:0000256" key="1">
    <source>
        <dbReference type="ARBA" id="ARBA00009009"/>
    </source>
</evidence>